<feature type="compositionally biased region" description="Pro residues" evidence="1">
    <location>
        <begin position="556"/>
        <end position="566"/>
    </location>
</feature>
<keyword evidence="2" id="KW-0472">Membrane</keyword>
<evidence type="ECO:0000256" key="1">
    <source>
        <dbReference type="SAM" id="MobiDB-lite"/>
    </source>
</evidence>
<sequence length="620" mass="64639">MSEQKRSTSGGNQPITRHPLFPAIVALWAGALFGLASIALPPALIERAVTALGVDRVIPMAAPPLGATTRILIALAMTVLGGVCGTLVARRLARPAPGKHERRRDVMPGSGKLRAAGEIAGPIVGAAAVAEDSADHAPSPGHSTPILNVGTFEVRSFDEAFEDEDDIASRAVNAQDTASETIEVEKAPASFASMPSGGPFATPTPPAGAQVFRSANASEEAAEVAEDIACDAEEEAEAVDAAGSERPAGGLFEAYSREIAPGEAPQASVLDDECADLVDTDFQDDEDDTTPIAAAEPPADIAAPSEAGASHEEDIASEAPNDGSPTAAERIVSAELDALSPVELLERLALAMAQRRAREERTATAPVLVEVDAPEAEPEPEMAGPAPVDAEPLPVEAPYFEAEAVEPQAQAETASVQEARDDAPASTSIPAAMRPVAFDDFSDEDDDDALPGYIPPRHIGLSPSSFTPSAEASFAGEDEEDEEDEEESDEQEGHGRHSGYSSLLDLSGPFANRERQKQQFVQFDASEGEETGDIQPEAAFDDEYDDDVPDAGPFAVPAPEPAPEAPAPSSLTFHQHALHDPASQVASERLFDGPGNADPEETEKALRAALATLQRMSGAA</sequence>
<reference evidence="3" key="1">
    <citation type="submission" date="2022-09" db="EMBL/GenBank/DDBJ databases">
        <title>Novosphingobium sp. Nov., a polycyclic aromatic hydrocarbon-degrading bacterium isolated form mangrove sediments in HongKong.</title>
        <authorList>
            <person name="Hu Z."/>
        </authorList>
    </citation>
    <scope>NUCLEOTIDE SEQUENCE</scope>
    <source>
        <strain evidence="3">HK4-1</strain>
    </source>
</reference>
<proteinExistence type="predicted"/>
<keyword evidence="2" id="KW-0812">Transmembrane</keyword>
<evidence type="ECO:0000313" key="3">
    <source>
        <dbReference type="EMBL" id="MCT2401595.1"/>
    </source>
</evidence>
<keyword evidence="4" id="KW-1185">Reference proteome</keyword>
<evidence type="ECO:0000256" key="2">
    <source>
        <dbReference type="SAM" id="Phobius"/>
    </source>
</evidence>
<dbReference type="Proteomes" id="UP001165583">
    <property type="component" value="Unassembled WGS sequence"/>
</dbReference>
<dbReference type="RefSeq" id="WP_260047620.1">
    <property type="nucleotide sequence ID" value="NZ_JANZXA010000016.1"/>
</dbReference>
<organism evidence="3 4">
    <name type="scientific">Novosphingobium mangrovi</name>
    <name type="common">ex Huang et al. 2023</name>
    <dbReference type="NCBI Taxonomy" id="2976432"/>
    <lineage>
        <taxon>Bacteria</taxon>
        <taxon>Pseudomonadati</taxon>
        <taxon>Pseudomonadota</taxon>
        <taxon>Alphaproteobacteria</taxon>
        <taxon>Sphingomonadales</taxon>
        <taxon>Sphingomonadaceae</taxon>
        <taxon>Novosphingobium</taxon>
    </lineage>
</organism>
<accession>A0ABT2I9T9</accession>
<feature type="compositionally biased region" description="Acidic residues" evidence="1">
    <location>
        <begin position="476"/>
        <end position="490"/>
    </location>
</feature>
<feature type="compositionally biased region" description="Low complexity" evidence="1">
    <location>
        <begin position="401"/>
        <end position="414"/>
    </location>
</feature>
<keyword evidence="2" id="KW-1133">Transmembrane helix</keyword>
<comment type="caution">
    <text evidence="3">The sequence shown here is derived from an EMBL/GenBank/DDBJ whole genome shotgun (WGS) entry which is preliminary data.</text>
</comment>
<feature type="region of interest" description="Disordered" evidence="1">
    <location>
        <begin position="281"/>
        <end position="326"/>
    </location>
</feature>
<name>A0ABT2I9T9_9SPHN</name>
<evidence type="ECO:0000313" key="4">
    <source>
        <dbReference type="Proteomes" id="UP001165583"/>
    </source>
</evidence>
<feature type="compositionally biased region" description="Low complexity" evidence="1">
    <location>
        <begin position="290"/>
        <end position="307"/>
    </location>
</feature>
<protein>
    <submittedName>
        <fullName evidence="3">Uncharacterized protein</fullName>
    </submittedName>
</protein>
<feature type="compositionally biased region" description="Acidic residues" evidence="1">
    <location>
        <begin position="539"/>
        <end position="549"/>
    </location>
</feature>
<feature type="region of interest" description="Disordered" evidence="1">
    <location>
        <begin position="359"/>
        <end position="602"/>
    </location>
</feature>
<dbReference type="EMBL" id="JANZXA010000016">
    <property type="protein sequence ID" value="MCT2401595.1"/>
    <property type="molecule type" value="Genomic_DNA"/>
</dbReference>
<feature type="compositionally biased region" description="Acidic residues" evidence="1">
    <location>
        <begin position="440"/>
        <end position="449"/>
    </location>
</feature>
<feature type="transmembrane region" description="Helical" evidence="2">
    <location>
        <begin position="20"/>
        <end position="40"/>
    </location>
</feature>
<gene>
    <name evidence="3" type="ORF">NZK81_18740</name>
</gene>